<dbReference type="GO" id="GO:0005524">
    <property type="term" value="F:ATP binding"/>
    <property type="evidence" value="ECO:0007669"/>
    <property type="project" value="InterPro"/>
</dbReference>
<evidence type="ECO:0000313" key="3">
    <source>
        <dbReference type="EMBL" id="MBK1646576.1"/>
    </source>
</evidence>
<reference evidence="3 4" key="1">
    <citation type="journal article" date="2020" name="Microorganisms">
        <title>Osmotic Adaptation and Compatible Solute Biosynthesis of Phototrophic Bacteria as Revealed from Genome Analyses.</title>
        <authorList>
            <person name="Imhoff J.F."/>
            <person name="Rahn T."/>
            <person name="Kunzel S."/>
            <person name="Keller A."/>
            <person name="Neulinger S.C."/>
        </authorList>
    </citation>
    <scope>NUCLEOTIDE SEQUENCE [LARGE SCALE GENOMIC DNA]</scope>
    <source>
        <strain evidence="3 4">DSM 21303</strain>
    </source>
</reference>
<name>A0A9X0WKT8_9GAMM</name>
<comment type="caution">
    <text evidence="3">The sequence shown here is derived from an EMBL/GenBank/DDBJ whole genome shotgun (WGS) entry which is preliminary data.</text>
</comment>
<evidence type="ECO:0000259" key="1">
    <source>
        <dbReference type="Pfam" id="PF13175"/>
    </source>
</evidence>
<dbReference type="GO" id="GO:0016887">
    <property type="term" value="F:ATP hydrolysis activity"/>
    <property type="evidence" value="ECO:0007669"/>
    <property type="project" value="InterPro"/>
</dbReference>
<accession>A0A9X0WKT8</accession>
<dbReference type="Proteomes" id="UP001138802">
    <property type="component" value="Unassembled WGS sequence"/>
</dbReference>
<feature type="domain" description="ATPase AAA-type core" evidence="2">
    <location>
        <begin position="226"/>
        <end position="329"/>
    </location>
</feature>
<dbReference type="GO" id="GO:0006302">
    <property type="term" value="P:double-strand break repair"/>
    <property type="evidence" value="ECO:0007669"/>
    <property type="project" value="TreeGrafter"/>
</dbReference>
<dbReference type="InterPro" id="IPR041685">
    <property type="entry name" value="AAA_GajA/Old/RecF-like"/>
</dbReference>
<keyword evidence="4" id="KW-1185">Reference proteome</keyword>
<feature type="domain" description="Endonuclease GajA/Old nuclease/RecF-like AAA" evidence="1">
    <location>
        <begin position="14"/>
        <end position="58"/>
    </location>
</feature>
<dbReference type="Gene3D" id="3.40.50.300">
    <property type="entry name" value="P-loop containing nucleotide triphosphate hydrolases"/>
    <property type="match status" value="1"/>
</dbReference>
<organism evidence="3 4">
    <name type="scientific">Thiocapsa imhoffii</name>
    <dbReference type="NCBI Taxonomy" id="382777"/>
    <lineage>
        <taxon>Bacteria</taxon>
        <taxon>Pseudomonadati</taxon>
        <taxon>Pseudomonadota</taxon>
        <taxon>Gammaproteobacteria</taxon>
        <taxon>Chromatiales</taxon>
        <taxon>Chromatiaceae</taxon>
        <taxon>Thiocapsa</taxon>
    </lineage>
</organism>
<protein>
    <submittedName>
        <fullName evidence="3">Chromosome segregation protein SMC</fullName>
    </submittedName>
</protein>
<gene>
    <name evidence="3" type="ORF">CKO25_18390</name>
</gene>
<dbReference type="GO" id="GO:0000731">
    <property type="term" value="P:DNA synthesis involved in DNA repair"/>
    <property type="evidence" value="ECO:0007669"/>
    <property type="project" value="TreeGrafter"/>
</dbReference>
<dbReference type="PANTHER" id="PTHR32182:SF22">
    <property type="entry name" value="ATP-DEPENDENT ENDONUCLEASE, OLD FAMILY-RELATED"/>
    <property type="match status" value="1"/>
</dbReference>
<dbReference type="InterPro" id="IPR003959">
    <property type="entry name" value="ATPase_AAA_core"/>
</dbReference>
<dbReference type="SUPFAM" id="SSF52540">
    <property type="entry name" value="P-loop containing nucleoside triphosphate hydrolases"/>
    <property type="match status" value="1"/>
</dbReference>
<evidence type="ECO:0000313" key="4">
    <source>
        <dbReference type="Proteomes" id="UP001138802"/>
    </source>
</evidence>
<dbReference type="PANTHER" id="PTHR32182">
    <property type="entry name" value="DNA REPLICATION AND REPAIR PROTEIN RECF"/>
    <property type="match status" value="1"/>
</dbReference>
<evidence type="ECO:0000259" key="2">
    <source>
        <dbReference type="Pfam" id="PF13304"/>
    </source>
</evidence>
<dbReference type="EMBL" id="NRSD01000028">
    <property type="protein sequence ID" value="MBK1646576.1"/>
    <property type="molecule type" value="Genomic_DNA"/>
</dbReference>
<dbReference type="Pfam" id="PF13175">
    <property type="entry name" value="AAA_15"/>
    <property type="match status" value="1"/>
</dbReference>
<dbReference type="InterPro" id="IPR027417">
    <property type="entry name" value="P-loop_NTPase"/>
</dbReference>
<dbReference type="Pfam" id="PF13304">
    <property type="entry name" value="AAA_21"/>
    <property type="match status" value="1"/>
</dbReference>
<sequence>METAPAPPDAPFRLRFVYVDNFKSLVEFHLNLDAFTCLIGLNGSGKSTVIQAIDFIAQLFKGDVSGWLAQRQWKPGDLNSKLVGKSNIHVVLEVSRGTTKFIWVGSFNRTSMKCTGETLEIGKKVALAVSNGHCWFGDASKERKLAEQTKIHFEYEGSILSQLKDEVLPDRLLSLKHFLQGIASLDLLAPHLLRKKTSQSLGALGMGGERLSAFLYELSTAQRQALGKQLKEAYPHVSDLVTRSLRAGWKELGVNEHFGGKKVYTEARHINDGMLRLMAILAEVLTDAQFLLFDEIENGINPELVEFLMDTLINAKQQILVTTHSPMILNYLDDEVARKGVQYLYRTPEGFTRAVPFFEIPSMAAKLKVMGPGEAFFDTQLALLADEIATMPKPDKDDDRADPR</sequence>
<dbReference type="AlphaFoldDB" id="A0A9X0WKT8"/>
<dbReference type="CDD" id="cd00267">
    <property type="entry name" value="ABC_ATPase"/>
    <property type="match status" value="1"/>
</dbReference>
<proteinExistence type="predicted"/>